<dbReference type="InterPro" id="IPR000210">
    <property type="entry name" value="BTB/POZ_dom"/>
</dbReference>
<evidence type="ECO:0000259" key="1">
    <source>
        <dbReference type="PROSITE" id="PS50097"/>
    </source>
</evidence>
<protein>
    <recommendedName>
        <fullName evidence="1">BTB domain-containing protein</fullName>
    </recommendedName>
</protein>
<dbReference type="SUPFAM" id="SSF54695">
    <property type="entry name" value="POZ domain"/>
    <property type="match status" value="1"/>
</dbReference>
<proteinExistence type="predicted"/>
<dbReference type="Gene3D" id="3.30.710.10">
    <property type="entry name" value="Potassium Channel Kv1.1, Chain A"/>
    <property type="match status" value="1"/>
</dbReference>
<dbReference type="AlphaFoldDB" id="J7SCX3"/>
<dbReference type="InParanoid" id="J7SCX3"/>
<dbReference type="STRING" id="599839.J7SCX3"/>
<name>J7SCX3_9APHY</name>
<evidence type="ECO:0000313" key="3">
    <source>
        <dbReference type="Proteomes" id="UP000006352"/>
    </source>
</evidence>
<dbReference type="OrthoDB" id="3164835at2759"/>
<gene>
    <name evidence="2" type="ORF">FIBRA_09310</name>
</gene>
<dbReference type="GeneID" id="24101893"/>
<accession>J7SCX3</accession>
<dbReference type="Proteomes" id="UP000006352">
    <property type="component" value="Unassembled WGS sequence"/>
</dbReference>
<dbReference type="Pfam" id="PF00651">
    <property type="entry name" value="BTB"/>
    <property type="match status" value="1"/>
</dbReference>
<dbReference type="InterPro" id="IPR011333">
    <property type="entry name" value="SKP1/BTB/POZ_sf"/>
</dbReference>
<sequence>MAMERATNHPFTRPTADVTVTSADSVNFRVHMAILSEASPVFAKMFSQPHKLAKTAHPAFSVAEDSATLEALFRLCYPIRDPTLGTLREVCATLIAALKYQMAEAVEVLRARFVSLAPSDPLWAYTAACHLALEDAARAAAVEICNQGLWDAALRPCSSPDFRQYSASAVLRLMVFCLKTGKKKEGFTFLRPKRHRSPDTGNRGIARNAIQKAPYPFDTDSADLILRSSDRVDFHVHKAIIDMASSLISRMASYSGFAQNWGTAPGRQEAWADDLPVDALPTNVEDVLSALTAARKYGMAKATDLLAAQLLSLPIVPLHAFLIACRLNMRAHALKAARRTLSQKEAFLLIYHPEMEDAPAETYQRLRLFYTGAGAQLDEFLCAYVAPPEALRARLWRACLSPRGRIRAPPRSLMLDDWPARQAEMSVACWFSAYVEELLWKLREGMPPLGAAKAPSVLHGAMAAAAERGACSACRGSGGLALMMEFAEFLSGEITVVIDRYTQGYDWGAIFGDLANV</sequence>
<evidence type="ECO:0000313" key="2">
    <source>
        <dbReference type="EMBL" id="CCM06993.1"/>
    </source>
</evidence>
<keyword evidence="3" id="KW-1185">Reference proteome</keyword>
<reference evidence="2 3" key="1">
    <citation type="journal article" date="2012" name="Appl. Environ. Microbiol.">
        <title>Short-read sequencing for genomic analysis of the brown rot fungus Fibroporia radiculosa.</title>
        <authorList>
            <person name="Tang J.D."/>
            <person name="Perkins A.D."/>
            <person name="Sonstegard T.S."/>
            <person name="Schroeder S.G."/>
            <person name="Burgess S.C."/>
            <person name="Diehl S.V."/>
        </authorList>
    </citation>
    <scope>NUCLEOTIDE SEQUENCE [LARGE SCALE GENOMIC DNA]</scope>
    <source>
        <strain evidence="2 3">TFFH 294</strain>
    </source>
</reference>
<dbReference type="EMBL" id="HE797600">
    <property type="protein sequence ID" value="CCM06993.1"/>
    <property type="molecule type" value="Genomic_DNA"/>
</dbReference>
<dbReference type="PROSITE" id="PS50097">
    <property type="entry name" value="BTB"/>
    <property type="match status" value="1"/>
</dbReference>
<feature type="domain" description="BTB" evidence="1">
    <location>
        <begin position="16"/>
        <end position="77"/>
    </location>
</feature>
<dbReference type="RefSeq" id="XP_012177014.1">
    <property type="nucleotide sequence ID" value="XM_012321624.1"/>
</dbReference>
<dbReference type="CDD" id="cd18186">
    <property type="entry name" value="BTB_POZ_ZBTB_KLHL-like"/>
    <property type="match status" value="1"/>
</dbReference>
<dbReference type="HOGENOM" id="CLU_034203_2_1_1"/>
<organism evidence="2 3">
    <name type="scientific">Fibroporia radiculosa</name>
    <dbReference type="NCBI Taxonomy" id="599839"/>
    <lineage>
        <taxon>Eukaryota</taxon>
        <taxon>Fungi</taxon>
        <taxon>Dikarya</taxon>
        <taxon>Basidiomycota</taxon>
        <taxon>Agaricomycotina</taxon>
        <taxon>Agaricomycetes</taxon>
        <taxon>Polyporales</taxon>
        <taxon>Fibroporiaceae</taxon>
        <taxon>Fibroporia</taxon>
    </lineage>
</organism>